<sequence length="268" mass="29876">MSLPAPFCNVSGVINIRSVGGLPTHHTARGSHSPLYLKPNALFRSGEPSRITESGKDQLVHDLGVTRVFDMRSEGEMKCYGALPLQVPGCEIVRAPVSEEERYDPVSLSIRVKAFDANERKAFELLYHEILEQGGPAFDKIFRHLRDYPDRPCLVHCTAGKDRTGIAVGLFLMLLGVHDEYIIEDYALTTIGLAPAMPALLARFQKQSIFRDNMKGTLNMASSRPESMRATIAMIREKFGGAEGYLRSHTSLTDGDFQRIREAYLMTM</sequence>
<dbReference type="InterPro" id="IPR026893">
    <property type="entry name" value="Tyr/Ser_Pase_IphP-type"/>
</dbReference>
<dbReference type="OrthoDB" id="9988524at2759"/>
<feature type="domain" description="Tyrosine specific protein phosphatases" evidence="1">
    <location>
        <begin position="139"/>
        <end position="173"/>
    </location>
</feature>
<proteinExistence type="predicted"/>
<dbReference type="InterPro" id="IPR000387">
    <property type="entry name" value="Tyr_Pase_dom"/>
</dbReference>
<dbReference type="InterPro" id="IPR016130">
    <property type="entry name" value="Tyr_Pase_AS"/>
</dbReference>
<evidence type="ECO:0000259" key="1">
    <source>
        <dbReference type="PROSITE" id="PS50056"/>
    </source>
</evidence>
<evidence type="ECO:0000313" key="3">
    <source>
        <dbReference type="Proteomes" id="UP000305067"/>
    </source>
</evidence>
<dbReference type="Pfam" id="PF13350">
    <property type="entry name" value="Y_phosphatase3"/>
    <property type="match status" value="1"/>
</dbReference>
<keyword evidence="3" id="KW-1185">Reference proteome</keyword>
<evidence type="ECO:0000313" key="2">
    <source>
        <dbReference type="EMBL" id="TFL02818.1"/>
    </source>
</evidence>
<dbReference type="PANTHER" id="PTHR31126">
    <property type="entry name" value="TYROSINE-PROTEIN PHOSPHATASE"/>
    <property type="match status" value="1"/>
</dbReference>
<dbReference type="STRING" id="1884261.A0A5C3QN92"/>
<accession>A0A5C3QN92</accession>
<dbReference type="Gene3D" id="3.90.190.10">
    <property type="entry name" value="Protein tyrosine phosphatase superfamily"/>
    <property type="match status" value="1"/>
</dbReference>
<dbReference type="AlphaFoldDB" id="A0A5C3QN92"/>
<protein>
    <submittedName>
        <fullName evidence="2">Protein-tyrosine phosphatase-like protein</fullName>
    </submittedName>
</protein>
<dbReference type="PROSITE" id="PS50056">
    <property type="entry name" value="TYR_PHOSPHATASE_2"/>
    <property type="match status" value="1"/>
</dbReference>
<organism evidence="2 3">
    <name type="scientific">Pterulicium gracile</name>
    <dbReference type="NCBI Taxonomy" id="1884261"/>
    <lineage>
        <taxon>Eukaryota</taxon>
        <taxon>Fungi</taxon>
        <taxon>Dikarya</taxon>
        <taxon>Basidiomycota</taxon>
        <taxon>Agaricomycotina</taxon>
        <taxon>Agaricomycetes</taxon>
        <taxon>Agaricomycetidae</taxon>
        <taxon>Agaricales</taxon>
        <taxon>Pleurotineae</taxon>
        <taxon>Pterulaceae</taxon>
        <taxon>Pterulicium</taxon>
    </lineage>
</organism>
<dbReference type="InterPro" id="IPR029021">
    <property type="entry name" value="Prot-tyrosine_phosphatase-like"/>
</dbReference>
<reference evidence="2 3" key="1">
    <citation type="journal article" date="2019" name="Nat. Ecol. Evol.">
        <title>Megaphylogeny resolves global patterns of mushroom evolution.</title>
        <authorList>
            <person name="Varga T."/>
            <person name="Krizsan K."/>
            <person name="Foldi C."/>
            <person name="Dima B."/>
            <person name="Sanchez-Garcia M."/>
            <person name="Sanchez-Ramirez S."/>
            <person name="Szollosi G.J."/>
            <person name="Szarkandi J.G."/>
            <person name="Papp V."/>
            <person name="Albert L."/>
            <person name="Andreopoulos W."/>
            <person name="Angelini C."/>
            <person name="Antonin V."/>
            <person name="Barry K.W."/>
            <person name="Bougher N.L."/>
            <person name="Buchanan P."/>
            <person name="Buyck B."/>
            <person name="Bense V."/>
            <person name="Catcheside P."/>
            <person name="Chovatia M."/>
            <person name="Cooper J."/>
            <person name="Damon W."/>
            <person name="Desjardin D."/>
            <person name="Finy P."/>
            <person name="Geml J."/>
            <person name="Haridas S."/>
            <person name="Hughes K."/>
            <person name="Justo A."/>
            <person name="Karasinski D."/>
            <person name="Kautmanova I."/>
            <person name="Kiss B."/>
            <person name="Kocsube S."/>
            <person name="Kotiranta H."/>
            <person name="LaButti K.M."/>
            <person name="Lechner B.E."/>
            <person name="Liimatainen K."/>
            <person name="Lipzen A."/>
            <person name="Lukacs Z."/>
            <person name="Mihaltcheva S."/>
            <person name="Morgado L.N."/>
            <person name="Niskanen T."/>
            <person name="Noordeloos M.E."/>
            <person name="Ohm R.A."/>
            <person name="Ortiz-Santana B."/>
            <person name="Ovrebo C."/>
            <person name="Racz N."/>
            <person name="Riley R."/>
            <person name="Savchenko A."/>
            <person name="Shiryaev A."/>
            <person name="Soop K."/>
            <person name="Spirin V."/>
            <person name="Szebenyi C."/>
            <person name="Tomsovsky M."/>
            <person name="Tulloss R.E."/>
            <person name="Uehling J."/>
            <person name="Grigoriev I.V."/>
            <person name="Vagvolgyi C."/>
            <person name="Papp T."/>
            <person name="Martin F.M."/>
            <person name="Miettinen O."/>
            <person name="Hibbett D.S."/>
            <person name="Nagy L.G."/>
        </authorList>
    </citation>
    <scope>NUCLEOTIDE SEQUENCE [LARGE SCALE GENOMIC DNA]</scope>
    <source>
        <strain evidence="2 3">CBS 309.79</strain>
    </source>
</reference>
<dbReference type="EMBL" id="ML178821">
    <property type="protein sequence ID" value="TFL02818.1"/>
    <property type="molecule type" value="Genomic_DNA"/>
</dbReference>
<dbReference type="PROSITE" id="PS00383">
    <property type="entry name" value="TYR_PHOSPHATASE_1"/>
    <property type="match status" value="1"/>
</dbReference>
<dbReference type="PANTHER" id="PTHR31126:SF1">
    <property type="entry name" value="TYROSINE SPECIFIC PROTEIN PHOSPHATASES DOMAIN-CONTAINING PROTEIN"/>
    <property type="match status" value="1"/>
</dbReference>
<gene>
    <name evidence="2" type="ORF">BDV98DRAFT_564883</name>
</gene>
<dbReference type="SUPFAM" id="SSF52799">
    <property type="entry name" value="(Phosphotyrosine protein) phosphatases II"/>
    <property type="match status" value="1"/>
</dbReference>
<dbReference type="Proteomes" id="UP000305067">
    <property type="component" value="Unassembled WGS sequence"/>
</dbReference>
<dbReference type="GO" id="GO:0004721">
    <property type="term" value="F:phosphoprotein phosphatase activity"/>
    <property type="evidence" value="ECO:0007669"/>
    <property type="project" value="InterPro"/>
</dbReference>
<name>A0A5C3QN92_9AGAR</name>